<dbReference type="InterPro" id="IPR036397">
    <property type="entry name" value="RNaseH_sf"/>
</dbReference>
<protein>
    <submittedName>
        <fullName evidence="3">TISRso5 ISRSO5-transposase protein</fullName>
    </submittedName>
</protein>
<reference evidence="3" key="1">
    <citation type="submission" date="2013-08" db="EMBL/GenBank/DDBJ databases">
        <authorList>
            <person name="Mendez C."/>
            <person name="Richter M."/>
            <person name="Ferrer M."/>
            <person name="Sanchez J."/>
        </authorList>
    </citation>
    <scope>NUCLEOTIDE SEQUENCE</scope>
</reference>
<name>T1CZP7_9ZZZZ</name>
<evidence type="ECO:0000259" key="1">
    <source>
        <dbReference type="Pfam" id="PF13358"/>
    </source>
</evidence>
<accession>T1CZP7</accession>
<dbReference type="InterPro" id="IPR009057">
    <property type="entry name" value="Homeodomain-like_sf"/>
</dbReference>
<dbReference type="EMBL" id="AUZZ01011067">
    <property type="protein sequence ID" value="EQD27512.1"/>
    <property type="molecule type" value="Genomic_DNA"/>
</dbReference>
<comment type="caution">
    <text evidence="3">The sequence shown here is derived from an EMBL/GenBank/DDBJ whole genome shotgun (WGS) entry which is preliminary data.</text>
</comment>
<dbReference type="GO" id="GO:0003676">
    <property type="term" value="F:nucleic acid binding"/>
    <property type="evidence" value="ECO:0007669"/>
    <property type="project" value="InterPro"/>
</dbReference>
<proteinExistence type="predicted"/>
<organism evidence="3">
    <name type="scientific">mine drainage metagenome</name>
    <dbReference type="NCBI Taxonomy" id="410659"/>
    <lineage>
        <taxon>unclassified sequences</taxon>
        <taxon>metagenomes</taxon>
        <taxon>ecological metagenomes</taxon>
    </lineage>
</organism>
<evidence type="ECO:0000313" key="2">
    <source>
        <dbReference type="EMBL" id="EQD27512.1"/>
    </source>
</evidence>
<dbReference type="SUPFAM" id="SSF46689">
    <property type="entry name" value="Homeodomain-like"/>
    <property type="match status" value="1"/>
</dbReference>
<gene>
    <name evidence="3" type="ORF">B1B_02468</name>
    <name evidence="2" type="ORF">B2A_15207</name>
</gene>
<dbReference type="AlphaFoldDB" id="T1CZP7"/>
<dbReference type="Pfam" id="PF13565">
    <property type="entry name" value="HTH_32"/>
    <property type="match status" value="1"/>
</dbReference>
<feature type="domain" description="Tc1-like transposase DDE" evidence="1">
    <location>
        <begin position="245"/>
        <end position="363"/>
    </location>
</feature>
<reference evidence="3" key="2">
    <citation type="journal article" date="2014" name="ISME J.">
        <title>Microbial stratification in low pH oxic and suboxic macroscopic growths along an acid mine drainage.</title>
        <authorList>
            <person name="Mendez-Garcia C."/>
            <person name="Mesa V."/>
            <person name="Sprenger R.R."/>
            <person name="Richter M."/>
            <person name="Diez M.S."/>
            <person name="Solano J."/>
            <person name="Bargiela R."/>
            <person name="Golyshina O.V."/>
            <person name="Manteca A."/>
            <person name="Ramos J.L."/>
            <person name="Gallego J.R."/>
            <person name="Llorente I."/>
            <person name="Martins Dos Santos V.A."/>
            <person name="Jensen O.N."/>
            <person name="Pelaez A.I."/>
            <person name="Sanchez J."/>
            <person name="Ferrer M."/>
        </authorList>
    </citation>
    <scope>NUCLEOTIDE SEQUENCE</scope>
</reference>
<evidence type="ECO:0000313" key="3">
    <source>
        <dbReference type="EMBL" id="EQD74794.1"/>
    </source>
</evidence>
<dbReference type="NCBIfam" id="NF033545">
    <property type="entry name" value="transpos_IS630"/>
    <property type="match status" value="1"/>
</dbReference>
<dbReference type="InterPro" id="IPR047655">
    <property type="entry name" value="Transpos_IS630-like"/>
</dbReference>
<dbReference type="InterPro" id="IPR038717">
    <property type="entry name" value="Tc1-like_DDE_dom"/>
</dbReference>
<sequence>MIHSSLLMEAIMARKSGRAALVLTQAQTATLKALAGSRTAAQREVERAKVLLGYAAGTSITELQRQLGVGRPMIYKCIDKALAAGVQMGLKDKYHRPHDPEISDEAKAWVVSLACTKPKDHGLAAELWSISELAKFVCEAAEAAGFARLANAGKSTVWRILDDHDIKPHKIRYYLEKRDPEFDRKMQEVLMVYRDVALYTEGAVHDARPNPIHTVSVDEKPGVQAIGLTAPDLPPVPGKAAAVGRDYAYVRHGTVSILAGIDLHSGHIFANVEERHRSVEFIALLKQLDEHYPPQAIIRVVLDNHSAHLSKETMAYLSTRPGRFEYVHTPKHGSWLNLIECAFSKMARTFLRHIRVQSKDELKTRILKGIAEINAAPVVFRWNKFDLGVT</sequence>
<dbReference type="EMBL" id="AUZY01001467">
    <property type="protein sequence ID" value="EQD74794.1"/>
    <property type="molecule type" value="Genomic_DNA"/>
</dbReference>
<dbReference type="Gene3D" id="3.30.420.10">
    <property type="entry name" value="Ribonuclease H-like superfamily/Ribonuclease H"/>
    <property type="match status" value="1"/>
</dbReference>
<dbReference type="Pfam" id="PF13358">
    <property type="entry name" value="DDE_3"/>
    <property type="match status" value="1"/>
</dbReference>